<accession>A0A392P686</accession>
<sequence>MQFPPLLRRLTFVGELVERTRVVGGGRPSEYHRRTGDRSSHAGRRKISSATVSAEALPHRPPVVRH</sequence>
<reference evidence="2 3" key="1">
    <citation type="journal article" date="2018" name="Front. Plant Sci.">
        <title>Red Clover (Trifolium pratense) and Zigzag Clover (T. medium) - A Picture of Genomic Similarities and Differences.</title>
        <authorList>
            <person name="Dluhosova J."/>
            <person name="Istvanek J."/>
            <person name="Nedelnik J."/>
            <person name="Repkova J."/>
        </authorList>
    </citation>
    <scope>NUCLEOTIDE SEQUENCE [LARGE SCALE GENOMIC DNA]</scope>
    <source>
        <strain evidence="3">cv. 10/8</strain>
        <tissue evidence="2">Leaf</tissue>
    </source>
</reference>
<proteinExistence type="predicted"/>
<evidence type="ECO:0000313" key="3">
    <source>
        <dbReference type="Proteomes" id="UP000265520"/>
    </source>
</evidence>
<dbReference type="EMBL" id="LXQA010065875">
    <property type="protein sequence ID" value="MCI07568.1"/>
    <property type="molecule type" value="Genomic_DNA"/>
</dbReference>
<evidence type="ECO:0000256" key="1">
    <source>
        <dbReference type="SAM" id="MobiDB-lite"/>
    </source>
</evidence>
<feature type="compositionally biased region" description="Basic and acidic residues" evidence="1">
    <location>
        <begin position="29"/>
        <end position="40"/>
    </location>
</feature>
<comment type="caution">
    <text evidence="2">The sequence shown here is derived from an EMBL/GenBank/DDBJ whole genome shotgun (WGS) entry which is preliminary data.</text>
</comment>
<feature type="region of interest" description="Disordered" evidence="1">
    <location>
        <begin position="24"/>
        <end position="66"/>
    </location>
</feature>
<keyword evidence="3" id="KW-1185">Reference proteome</keyword>
<name>A0A392P686_9FABA</name>
<protein>
    <submittedName>
        <fullName evidence="2">Uncharacterized protein</fullName>
    </submittedName>
</protein>
<evidence type="ECO:0000313" key="2">
    <source>
        <dbReference type="EMBL" id="MCI07568.1"/>
    </source>
</evidence>
<organism evidence="2 3">
    <name type="scientific">Trifolium medium</name>
    <dbReference type="NCBI Taxonomy" id="97028"/>
    <lineage>
        <taxon>Eukaryota</taxon>
        <taxon>Viridiplantae</taxon>
        <taxon>Streptophyta</taxon>
        <taxon>Embryophyta</taxon>
        <taxon>Tracheophyta</taxon>
        <taxon>Spermatophyta</taxon>
        <taxon>Magnoliopsida</taxon>
        <taxon>eudicotyledons</taxon>
        <taxon>Gunneridae</taxon>
        <taxon>Pentapetalae</taxon>
        <taxon>rosids</taxon>
        <taxon>fabids</taxon>
        <taxon>Fabales</taxon>
        <taxon>Fabaceae</taxon>
        <taxon>Papilionoideae</taxon>
        <taxon>50 kb inversion clade</taxon>
        <taxon>NPAAA clade</taxon>
        <taxon>Hologalegina</taxon>
        <taxon>IRL clade</taxon>
        <taxon>Trifolieae</taxon>
        <taxon>Trifolium</taxon>
    </lineage>
</organism>
<dbReference type="Proteomes" id="UP000265520">
    <property type="component" value="Unassembled WGS sequence"/>
</dbReference>
<dbReference type="AlphaFoldDB" id="A0A392P686"/>